<keyword evidence="7" id="KW-1185">Reference proteome</keyword>
<proteinExistence type="inferred from homology"/>
<evidence type="ECO:0000313" key="6">
    <source>
        <dbReference type="EMBL" id="PKS06916.1"/>
    </source>
</evidence>
<sequence length="243" mass="27171">MLRQALFTNARAIRSAAPIATRTTSALRAQAQLAARPVFASLPVRTARWYSSETKEGAEKKEGEAKAEEGKKEEVEDPLKKKLEAKEKEVVDLKDKYLRLLADFRTLQDRSARDQKSARDFAIQKFAADLLDSVDNLDRALHIVPEEQLAGEATTDHHKHLVSLHEGIKMTETILMQVLAQHGITRLDPIGEKFNAADHEVTMLIPHPEAEDNSVLTVESKGFKLNGRLLRPAKVQVAKKIQV</sequence>
<dbReference type="PANTHER" id="PTHR21237:SF23">
    <property type="entry name" value="GRPE PROTEIN HOMOLOG, MITOCHONDRIAL"/>
    <property type="match status" value="1"/>
</dbReference>
<dbReference type="VEuPathDB" id="FungiDB:jhhlp_005512"/>
<evidence type="ECO:0000256" key="4">
    <source>
        <dbReference type="RuleBase" id="RU004478"/>
    </source>
</evidence>
<evidence type="ECO:0000256" key="2">
    <source>
        <dbReference type="ARBA" id="ARBA00023186"/>
    </source>
</evidence>
<dbReference type="PROSITE" id="PS01071">
    <property type="entry name" value="GRPE"/>
    <property type="match status" value="1"/>
</dbReference>
<evidence type="ECO:0000256" key="5">
    <source>
        <dbReference type="SAM" id="MobiDB-lite"/>
    </source>
</evidence>
<feature type="region of interest" description="Disordered" evidence="5">
    <location>
        <begin position="51"/>
        <end position="78"/>
    </location>
</feature>
<dbReference type="InParanoid" id="A0A2N3N3A0"/>
<keyword evidence="3" id="KW-0496">Mitochondrion</keyword>
<dbReference type="EMBL" id="NLAX01000701">
    <property type="protein sequence ID" value="PKS06916.1"/>
    <property type="molecule type" value="Genomic_DNA"/>
</dbReference>
<dbReference type="GO" id="GO:0001405">
    <property type="term" value="C:PAM complex, Tim23 associated import motor"/>
    <property type="evidence" value="ECO:0007669"/>
    <property type="project" value="TreeGrafter"/>
</dbReference>
<dbReference type="Gene3D" id="3.90.20.20">
    <property type="match status" value="1"/>
</dbReference>
<dbReference type="OrthoDB" id="201635at2759"/>
<dbReference type="InterPro" id="IPR000740">
    <property type="entry name" value="GrpE"/>
</dbReference>
<protein>
    <recommendedName>
        <fullName evidence="3">GrpE protein homolog</fullName>
    </recommendedName>
</protein>
<evidence type="ECO:0000256" key="1">
    <source>
        <dbReference type="ARBA" id="ARBA00009054"/>
    </source>
</evidence>
<dbReference type="GO" id="GO:0042803">
    <property type="term" value="F:protein homodimerization activity"/>
    <property type="evidence" value="ECO:0007669"/>
    <property type="project" value="InterPro"/>
</dbReference>
<dbReference type="GO" id="GO:0051087">
    <property type="term" value="F:protein-folding chaperone binding"/>
    <property type="evidence" value="ECO:0007669"/>
    <property type="project" value="InterPro"/>
</dbReference>
<dbReference type="SUPFAM" id="SSF58014">
    <property type="entry name" value="Coiled-coil domain of nucleotide exchange factor GrpE"/>
    <property type="match status" value="1"/>
</dbReference>
<comment type="caution">
    <text evidence="6">The sequence shown here is derived from an EMBL/GenBank/DDBJ whole genome shotgun (WGS) entry which is preliminary data.</text>
</comment>
<dbReference type="Gene3D" id="2.30.22.10">
    <property type="entry name" value="Head domain of nucleotide exchange factor GrpE"/>
    <property type="match status" value="1"/>
</dbReference>
<dbReference type="GO" id="GO:0000774">
    <property type="term" value="F:adenyl-nucleotide exchange factor activity"/>
    <property type="evidence" value="ECO:0007669"/>
    <property type="project" value="InterPro"/>
</dbReference>
<organism evidence="6 7">
    <name type="scientific">Lomentospora prolificans</name>
    <dbReference type="NCBI Taxonomy" id="41688"/>
    <lineage>
        <taxon>Eukaryota</taxon>
        <taxon>Fungi</taxon>
        <taxon>Dikarya</taxon>
        <taxon>Ascomycota</taxon>
        <taxon>Pezizomycotina</taxon>
        <taxon>Sordariomycetes</taxon>
        <taxon>Hypocreomycetidae</taxon>
        <taxon>Microascales</taxon>
        <taxon>Microascaceae</taxon>
        <taxon>Lomentospora</taxon>
    </lineage>
</organism>
<accession>A0A2N3N3A0</accession>
<dbReference type="SUPFAM" id="SSF51064">
    <property type="entry name" value="Head domain of nucleotide exchange factor GrpE"/>
    <property type="match status" value="1"/>
</dbReference>
<dbReference type="GO" id="GO:0030150">
    <property type="term" value="P:protein import into mitochondrial matrix"/>
    <property type="evidence" value="ECO:0007669"/>
    <property type="project" value="TreeGrafter"/>
</dbReference>
<dbReference type="GO" id="GO:0051082">
    <property type="term" value="F:unfolded protein binding"/>
    <property type="evidence" value="ECO:0007669"/>
    <property type="project" value="TreeGrafter"/>
</dbReference>
<comment type="subcellular location">
    <subcellularLocation>
        <location evidence="3">Mitochondrion matrix</location>
    </subcellularLocation>
</comment>
<dbReference type="FunCoup" id="A0A2N3N3A0">
    <property type="interactions" value="818"/>
</dbReference>
<dbReference type="AlphaFoldDB" id="A0A2N3N3A0"/>
<dbReference type="Pfam" id="PF01025">
    <property type="entry name" value="GrpE"/>
    <property type="match status" value="1"/>
</dbReference>
<comment type="similarity">
    <text evidence="1 4">Belongs to the GrpE family.</text>
</comment>
<dbReference type="InterPro" id="IPR013805">
    <property type="entry name" value="GrpE_CC"/>
</dbReference>
<dbReference type="STRING" id="41688.A0A2N3N3A0"/>
<reference evidence="6 7" key="1">
    <citation type="journal article" date="2017" name="G3 (Bethesda)">
        <title>First Draft Genome Sequence of the Pathogenic Fungus Lomentospora prolificans (Formerly Scedosporium prolificans).</title>
        <authorList>
            <person name="Luo R."/>
            <person name="Zimin A."/>
            <person name="Workman R."/>
            <person name="Fan Y."/>
            <person name="Pertea G."/>
            <person name="Grossman N."/>
            <person name="Wear M.P."/>
            <person name="Jia B."/>
            <person name="Miller H."/>
            <person name="Casadevall A."/>
            <person name="Timp W."/>
            <person name="Zhang S.X."/>
            <person name="Salzberg S.L."/>
        </authorList>
    </citation>
    <scope>NUCLEOTIDE SEQUENCE [LARGE SCALE GENOMIC DNA]</scope>
    <source>
        <strain evidence="6 7">JHH-5317</strain>
    </source>
</reference>
<evidence type="ECO:0000256" key="3">
    <source>
        <dbReference type="RuleBase" id="RU000640"/>
    </source>
</evidence>
<dbReference type="GO" id="GO:0006457">
    <property type="term" value="P:protein folding"/>
    <property type="evidence" value="ECO:0007669"/>
    <property type="project" value="InterPro"/>
</dbReference>
<name>A0A2N3N3A0_9PEZI</name>
<dbReference type="PRINTS" id="PR00773">
    <property type="entry name" value="GRPEPROTEIN"/>
</dbReference>
<evidence type="ECO:0000313" key="7">
    <source>
        <dbReference type="Proteomes" id="UP000233524"/>
    </source>
</evidence>
<feature type="compositionally biased region" description="Basic and acidic residues" evidence="5">
    <location>
        <begin position="53"/>
        <end position="78"/>
    </location>
</feature>
<dbReference type="InterPro" id="IPR009012">
    <property type="entry name" value="GrpE_head"/>
</dbReference>
<dbReference type="Proteomes" id="UP000233524">
    <property type="component" value="Unassembled WGS sequence"/>
</dbReference>
<dbReference type="HAMAP" id="MF_01151">
    <property type="entry name" value="GrpE"/>
    <property type="match status" value="1"/>
</dbReference>
<comment type="function">
    <text evidence="3">Essential component of the PAM complex, a complex required for the translocation of transit peptide-containing proteins from the inner membrane into the mitochondrial matrix in an ATP-dependent manner.</text>
</comment>
<dbReference type="PANTHER" id="PTHR21237">
    <property type="entry name" value="GRPE PROTEIN"/>
    <property type="match status" value="1"/>
</dbReference>
<gene>
    <name evidence="6" type="ORF">jhhlp_005512</name>
</gene>
<dbReference type="CDD" id="cd00446">
    <property type="entry name" value="GrpE"/>
    <property type="match status" value="1"/>
</dbReference>
<keyword evidence="2 3" id="KW-0143">Chaperone</keyword>